<dbReference type="Pfam" id="PF19615">
    <property type="entry name" value="DUF6120"/>
    <property type="match status" value="1"/>
</dbReference>
<gene>
    <name evidence="2" type="ORF">APZ18_00845</name>
</gene>
<name>A0AAW3JTU3_9FIRM</name>
<dbReference type="AlphaFoldDB" id="A0AAW3JTU3"/>
<keyword evidence="1" id="KW-0472">Membrane</keyword>
<comment type="caution">
    <text evidence="2">The sequence shown here is derived from an EMBL/GenBank/DDBJ whole genome shotgun (WGS) entry which is preliminary data.</text>
</comment>
<dbReference type="RefSeq" id="WP_055940672.1">
    <property type="nucleotide sequence ID" value="NZ_DBGDCA010000341.1"/>
</dbReference>
<sequence>MIFKNKLRRKYMSQVKAFFPVKAKNERKFLKIISNSVDDYCTEHSDANIQDIYEQFGSPQETINNYIMTTTDSLKPYFKKVKRARTFRYISIILIAVIMIASTLEVIKLHNDYKTLKDTAIYDYEETIE</sequence>
<evidence type="ECO:0000313" key="3">
    <source>
        <dbReference type="Proteomes" id="UP000050833"/>
    </source>
</evidence>
<feature type="transmembrane region" description="Helical" evidence="1">
    <location>
        <begin position="87"/>
        <end position="107"/>
    </location>
</feature>
<keyword evidence="3" id="KW-1185">Reference proteome</keyword>
<keyword evidence="1" id="KW-0812">Transmembrane</keyword>
<proteinExistence type="predicted"/>
<keyword evidence="1" id="KW-1133">Transmembrane helix</keyword>
<dbReference type="InterPro" id="IPR046123">
    <property type="entry name" value="DUF6120"/>
</dbReference>
<accession>A0AAW3JTU3</accession>
<organism evidence="2 3">
    <name type="scientific">Butyribacter intestini</name>
    <dbReference type="NCBI Taxonomy" id="1703332"/>
    <lineage>
        <taxon>Bacteria</taxon>
        <taxon>Bacillati</taxon>
        <taxon>Bacillota</taxon>
        <taxon>Clostridia</taxon>
        <taxon>Lachnospirales</taxon>
        <taxon>Lachnospiraceae</taxon>
        <taxon>Butyribacter</taxon>
    </lineage>
</organism>
<reference evidence="2 3" key="1">
    <citation type="submission" date="2015-10" db="EMBL/GenBank/DDBJ databases">
        <title>Butyribacter intestini gen. nov., sp. nov., a butyric acid-producing bacterium of the family Lachnospiraceae isolated from the human faeces.</title>
        <authorList>
            <person name="Zou Y."/>
            <person name="Xue W."/>
            <person name="Luo G."/>
            <person name="Lv M."/>
        </authorList>
    </citation>
    <scope>NUCLEOTIDE SEQUENCE [LARGE SCALE GENOMIC DNA]</scope>
    <source>
        <strain evidence="2 3">TF01-11</strain>
    </source>
</reference>
<evidence type="ECO:0000313" key="2">
    <source>
        <dbReference type="EMBL" id="KQC85785.1"/>
    </source>
</evidence>
<protein>
    <submittedName>
        <fullName evidence="2">Uncharacterized protein</fullName>
    </submittedName>
</protein>
<evidence type="ECO:0000256" key="1">
    <source>
        <dbReference type="SAM" id="Phobius"/>
    </source>
</evidence>
<dbReference type="Proteomes" id="UP000050833">
    <property type="component" value="Unassembled WGS sequence"/>
</dbReference>
<dbReference type="EMBL" id="LLKB01000001">
    <property type="protein sequence ID" value="KQC85785.1"/>
    <property type="molecule type" value="Genomic_DNA"/>
</dbReference>